<proteinExistence type="predicted"/>
<dbReference type="EMBL" id="LJOW01000002">
    <property type="protein sequence ID" value="OBQ45614.1"/>
    <property type="molecule type" value="Genomic_DNA"/>
</dbReference>
<sequence length="180" mass="20719">MAIKKGSIESEGYNVLPVIPGNKKVWFLNGDLVRIHHLNKSNGIMSVYNITKDQIESCLISDFKKKRERAYTVRETADLVNRHKKYMPSLMRRGVIPFPTGSQKGGARGFQVRSYYSESQVREIRDILATYHIGRPRKDNLITNDITPSKQELTRRMGDGILTYTRTEDGRFIPIWSESI</sequence>
<accession>A0A1B7X8D2</accession>
<comment type="caution">
    <text evidence="1">The sequence shown here is derived from an EMBL/GenBank/DDBJ whole genome shotgun (WGS) entry which is preliminary data.</text>
</comment>
<evidence type="ECO:0000313" key="2">
    <source>
        <dbReference type="Proteomes" id="UP000092093"/>
    </source>
</evidence>
<dbReference type="Proteomes" id="UP000092093">
    <property type="component" value="Unassembled WGS sequence"/>
</dbReference>
<protein>
    <submittedName>
        <fullName evidence="1">Uncharacterized protein</fullName>
    </submittedName>
</protein>
<reference evidence="1 2" key="1">
    <citation type="submission" date="2015-09" db="EMBL/GenBank/DDBJ databases">
        <title>Aphanizomenon flos-aquae WA102.</title>
        <authorList>
            <person name="Driscoll C."/>
        </authorList>
    </citation>
    <scope>NUCLEOTIDE SEQUENCE [LARGE SCALE GENOMIC DNA]</scope>
    <source>
        <strain evidence="1">WA102</strain>
    </source>
</reference>
<evidence type="ECO:0000313" key="1">
    <source>
        <dbReference type="EMBL" id="OBQ45614.1"/>
    </source>
</evidence>
<organism evidence="1 2">
    <name type="scientific">Aphanizomenon flos-aquae WA102</name>
    <dbReference type="NCBI Taxonomy" id="1710896"/>
    <lineage>
        <taxon>Bacteria</taxon>
        <taxon>Bacillati</taxon>
        <taxon>Cyanobacteriota</taxon>
        <taxon>Cyanophyceae</taxon>
        <taxon>Nostocales</taxon>
        <taxon>Aphanizomenonaceae</taxon>
        <taxon>Aphanizomenon</taxon>
    </lineage>
</organism>
<dbReference type="AlphaFoldDB" id="A0A1B7X8D2"/>
<gene>
    <name evidence="1" type="ORF">AN484_01210</name>
</gene>
<name>A0A1B7X8D2_APHFL</name>